<dbReference type="RefSeq" id="XP_054863715.1">
    <property type="nucleotide sequence ID" value="XM_055007740.1"/>
</dbReference>
<evidence type="ECO:0000313" key="15">
    <source>
        <dbReference type="Proteomes" id="UP001501940"/>
    </source>
</evidence>
<dbReference type="GO" id="GO:0042110">
    <property type="term" value="P:T cell activation"/>
    <property type="evidence" value="ECO:0007669"/>
    <property type="project" value="UniProtKB-ARBA"/>
</dbReference>
<evidence type="ECO:0000256" key="10">
    <source>
        <dbReference type="SAM" id="MobiDB-lite"/>
    </source>
</evidence>
<dbReference type="KEGG" id="aoce:111564325"/>
<keyword evidence="7" id="KW-0325">Glycoprotein</keyword>
<dbReference type="PROSITE" id="PS50835">
    <property type="entry name" value="IG_LIKE"/>
    <property type="match status" value="2"/>
</dbReference>
<dbReference type="SUPFAM" id="SSF48726">
    <property type="entry name" value="Immunoglobulin"/>
    <property type="match status" value="2"/>
</dbReference>
<feature type="chain" id="PRO_5043411718" description="Ig-like domain-containing protein" evidence="12">
    <location>
        <begin position="34"/>
        <end position="465"/>
    </location>
</feature>
<dbReference type="GO" id="GO:0050852">
    <property type="term" value="P:T cell receptor signaling pathway"/>
    <property type="evidence" value="ECO:0007669"/>
    <property type="project" value="TreeGrafter"/>
</dbReference>
<evidence type="ECO:0000256" key="2">
    <source>
        <dbReference type="ARBA" id="ARBA00022692"/>
    </source>
</evidence>
<feature type="domain" description="Ig-like" evidence="13">
    <location>
        <begin position="38"/>
        <end position="139"/>
    </location>
</feature>
<evidence type="ECO:0000313" key="14">
    <source>
        <dbReference type="Ensembl" id="ENSAOCP00000055318.1"/>
    </source>
</evidence>
<feature type="region of interest" description="Disordered" evidence="10">
    <location>
        <begin position="429"/>
        <end position="465"/>
    </location>
</feature>
<evidence type="ECO:0000256" key="4">
    <source>
        <dbReference type="ARBA" id="ARBA00022989"/>
    </source>
</evidence>
<dbReference type="InterPro" id="IPR053896">
    <property type="entry name" value="BTN3A2-like_Ig-C"/>
</dbReference>
<keyword evidence="6" id="KW-1015">Disulfide bond</keyword>
<organism evidence="14 15">
    <name type="scientific">Amphiprion ocellaris</name>
    <name type="common">Clown anemonefish</name>
    <dbReference type="NCBI Taxonomy" id="80972"/>
    <lineage>
        <taxon>Eukaryota</taxon>
        <taxon>Metazoa</taxon>
        <taxon>Chordata</taxon>
        <taxon>Craniata</taxon>
        <taxon>Vertebrata</taxon>
        <taxon>Euteleostomi</taxon>
        <taxon>Actinopterygii</taxon>
        <taxon>Neopterygii</taxon>
        <taxon>Teleostei</taxon>
        <taxon>Neoteleostei</taxon>
        <taxon>Acanthomorphata</taxon>
        <taxon>Ovalentaria</taxon>
        <taxon>Pomacentridae</taxon>
        <taxon>Amphiprion</taxon>
    </lineage>
</organism>
<dbReference type="GO" id="GO:0009897">
    <property type="term" value="C:external side of plasma membrane"/>
    <property type="evidence" value="ECO:0007669"/>
    <property type="project" value="TreeGrafter"/>
</dbReference>
<evidence type="ECO:0000256" key="3">
    <source>
        <dbReference type="ARBA" id="ARBA00022729"/>
    </source>
</evidence>
<sequence>MVHTMEGLSLKSPLRSFNVLVFLLLMHFYEAQSQAMAPSQAVVSMLGGDAVLPCRLEAGLDAAQLTVEWGRPDLEPRFVYIWHNGKELTNNQNAAFKGRVSMSTDELKQGNASLKLTQLKTSDNGRYRCYIPKQEKEYFMELLVGSVSSPGISLAGLGRTSSSVVLQCESAGWYPEPEVLWLDAEGNLLSAGPTETVRGPDDLYSVSSRVTVEKKHGNKFTCRVQQNNINQTRDTWIHVPDDFFKVSSSCAASVAFSVIFGIMLVLAAAFFIWKWKQNKIQMKRLQHPHEERQKLMTEINKIEDLDKKKAKLDEEFLKNEEEQNNVIQTIEALQKIAGELKTQKEKLDSQSQEADKKSEEQEKKMKSLDEEVMKKEGDQTANRAQGYIRLKDIMTEVKWNLEDRKKDHQQLNITTESIMKAVYNEVNKQKEKKQKLEISKEQMKQQIEEMENHKKVLQSKLQSDK</sequence>
<dbReference type="Proteomes" id="UP001501940">
    <property type="component" value="Chromosome 23"/>
</dbReference>
<evidence type="ECO:0000256" key="5">
    <source>
        <dbReference type="ARBA" id="ARBA00023136"/>
    </source>
</evidence>
<keyword evidence="2 11" id="KW-0812">Transmembrane</keyword>
<feature type="region of interest" description="Disordered" evidence="10">
    <location>
        <begin position="343"/>
        <end position="380"/>
    </location>
</feature>
<reference evidence="14" key="3">
    <citation type="submission" date="2025-09" db="UniProtKB">
        <authorList>
            <consortium name="Ensembl"/>
        </authorList>
    </citation>
    <scope>IDENTIFICATION</scope>
</reference>
<dbReference type="GO" id="GO:0050863">
    <property type="term" value="P:regulation of T cell activation"/>
    <property type="evidence" value="ECO:0007669"/>
    <property type="project" value="UniProtKB-ARBA"/>
</dbReference>
<feature type="compositionally biased region" description="Basic and acidic residues" evidence="10">
    <location>
        <begin position="434"/>
        <end position="454"/>
    </location>
</feature>
<reference evidence="14 15" key="1">
    <citation type="submission" date="2022-01" db="EMBL/GenBank/DDBJ databases">
        <title>A chromosome-scale genome assembly of the false clownfish, Amphiprion ocellaris.</title>
        <authorList>
            <person name="Ryu T."/>
        </authorList>
    </citation>
    <scope>NUCLEOTIDE SEQUENCE [LARGE SCALE GENOMIC DNA]</scope>
</reference>
<dbReference type="InterPro" id="IPR013783">
    <property type="entry name" value="Ig-like_fold"/>
</dbReference>
<evidence type="ECO:0000256" key="8">
    <source>
        <dbReference type="ARBA" id="ARBA00023319"/>
    </source>
</evidence>
<dbReference type="GeneTree" id="ENSGT01050000244843"/>
<keyword evidence="8" id="KW-0393">Immunoglobulin domain</keyword>
<accession>A0AAQ5YND9</accession>
<evidence type="ECO:0000256" key="9">
    <source>
        <dbReference type="ARBA" id="ARBA00038221"/>
    </source>
</evidence>
<evidence type="ECO:0000256" key="11">
    <source>
        <dbReference type="SAM" id="Phobius"/>
    </source>
</evidence>
<evidence type="ECO:0000256" key="6">
    <source>
        <dbReference type="ARBA" id="ARBA00023157"/>
    </source>
</evidence>
<dbReference type="GO" id="GO:0005102">
    <property type="term" value="F:signaling receptor binding"/>
    <property type="evidence" value="ECO:0007669"/>
    <property type="project" value="TreeGrafter"/>
</dbReference>
<evidence type="ECO:0000259" key="13">
    <source>
        <dbReference type="PROSITE" id="PS50835"/>
    </source>
</evidence>
<dbReference type="FunFam" id="2.60.40.10:FF:000088">
    <property type="entry name" value="Butyrophilin subfamily 1 member A1"/>
    <property type="match status" value="1"/>
</dbReference>
<dbReference type="PANTHER" id="PTHR24100">
    <property type="entry name" value="BUTYROPHILIN"/>
    <property type="match status" value="1"/>
</dbReference>
<dbReference type="Pfam" id="PF07686">
    <property type="entry name" value="V-set"/>
    <property type="match status" value="1"/>
</dbReference>
<evidence type="ECO:0000256" key="12">
    <source>
        <dbReference type="SAM" id="SignalP"/>
    </source>
</evidence>
<comment type="subcellular location">
    <subcellularLocation>
        <location evidence="1">Membrane</location>
    </subcellularLocation>
</comment>
<feature type="signal peptide" evidence="12">
    <location>
        <begin position="1"/>
        <end position="33"/>
    </location>
</feature>
<dbReference type="GeneID" id="111564325"/>
<name>A0AAQ5YND9_AMPOC</name>
<dbReference type="InterPro" id="IPR050504">
    <property type="entry name" value="IgSF_BTN/MOG"/>
</dbReference>
<feature type="domain" description="Ig-like" evidence="13">
    <location>
        <begin position="150"/>
        <end position="238"/>
    </location>
</feature>
<dbReference type="AlphaFoldDB" id="A0AAQ5YND9"/>
<dbReference type="Pfam" id="PF22705">
    <property type="entry name" value="C2-set_3"/>
    <property type="match status" value="1"/>
</dbReference>
<dbReference type="Ensembl" id="ENSAOCT00000059430.1">
    <property type="protein sequence ID" value="ENSAOCP00000055318.1"/>
    <property type="gene ID" value="ENSAOCG00000026497.1"/>
</dbReference>
<dbReference type="SMART" id="SM00406">
    <property type="entry name" value="IGv"/>
    <property type="match status" value="1"/>
</dbReference>
<dbReference type="PANTHER" id="PTHR24100:SF151">
    <property type="entry name" value="ICOS LIGAND"/>
    <property type="match status" value="1"/>
</dbReference>
<dbReference type="InterPro" id="IPR013106">
    <property type="entry name" value="Ig_V-set"/>
</dbReference>
<reference evidence="14" key="2">
    <citation type="submission" date="2025-08" db="UniProtKB">
        <authorList>
            <consortium name="Ensembl"/>
        </authorList>
    </citation>
    <scope>IDENTIFICATION</scope>
</reference>
<proteinExistence type="inferred from homology"/>
<dbReference type="InterPro" id="IPR007110">
    <property type="entry name" value="Ig-like_dom"/>
</dbReference>
<evidence type="ECO:0000256" key="7">
    <source>
        <dbReference type="ARBA" id="ARBA00023180"/>
    </source>
</evidence>
<comment type="similarity">
    <text evidence="9">Belongs to the SKINT family.</text>
</comment>
<dbReference type="InterPro" id="IPR036179">
    <property type="entry name" value="Ig-like_dom_sf"/>
</dbReference>
<keyword evidence="15" id="KW-1185">Reference proteome</keyword>
<dbReference type="GO" id="GO:0001817">
    <property type="term" value="P:regulation of cytokine production"/>
    <property type="evidence" value="ECO:0007669"/>
    <property type="project" value="TreeGrafter"/>
</dbReference>
<feature type="compositionally biased region" description="Basic and acidic residues" evidence="10">
    <location>
        <begin position="343"/>
        <end position="378"/>
    </location>
</feature>
<keyword evidence="3 12" id="KW-0732">Signal</keyword>
<keyword evidence="5 11" id="KW-0472">Membrane</keyword>
<dbReference type="FunFam" id="2.60.40.10:FF:000142">
    <property type="entry name" value="V-set domain-containing T-cell activation inhibitor 1"/>
    <property type="match status" value="1"/>
</dbReference>
<dbReference type="Gene3D" id="2.60.40.10">
    <property type="entry name" value="Immunoglobulins"/>
    <property type="match status" value="2"/>
</dbReference>
<evidence type="ECO:0000256" key="1">
    <source>
        <dbReference type="ARBA" id="ARBA00004370"/>
    </source>
</evidence>
<protein>
    <recommendedName>
        <fullName evidence="13">Ig-like domain-containing protein</fullName>
    </recommendedName>
</protein>
<feature type="transmembrane region" description="Helical" evidence="11">
    <location>
        <begin position="254"/>
        <end position="273"/>
    </location>
</feature>
<dbReference type="GO" id="GO:1903037">
    <property type="term" value="P:regulation of leukocyte cell-cell adhesion"/>
    <property type="evidence" value="ECO:0007669"/>
    <property type="project" value="UniProtKB-ARBA"/>
</dbReference>
<keyword evidence="4 11" id="KW-1133">Transmembrane helix</keyword>